<dbReference type="RefSeq" id="WP_407032271.1">
    <property type="nucleotide sequence ID" value="NZ_JAQGEF010000019.1"/>
</dbReference>
<evidence type="ECO:0000313" key="2">
    <source>
        <dbReference type="EMBL" id="MDA3615943.1"/>
    </source>
</evidence>
<name>A0ABT4UP54_9BACT</name>
<accession>A0ABT4UP54</accession>
<dbReference type="EMBL" id="JAQGEF010000019">
    <property type="protein sequence ID" value="MDA3615943.1"/>
    <property type="molecule type" value="Genomic_DNA"/>
</dbReference>
<proteinExistence type="predicted"/>
<feature type="chain" id="PRO_5046429572" description="Peptide ABC transporter substrate-binding protein" evidence="1">
    <location>
        <begin position="25"/>
        <end position="103"/>
    </location>
</feature>
<reference evidence="2 3" key="1">
    <citation type="submission" date="2022-12" db="EMBL/GenBank/DDBJ databases">
        <title>Chitinophagaceae gen. sp. nov., a new member of the family Chitinophagaceae, isolated from soil in a chemical factory.</title>
        <authorList>
            <person name="Ke Z."/>
        </authorList>
    </citation>
    <scope>NUCLEOTIDE SEQUENCE [LARGE SCALE GENOMIC DNA]</scope>
    <source>
        <strain evidence="2 3">LY-5</strain>
    </source>
</reference>
<gene>
    <name evidence="2" type="ORF">O3P16_14105</name>
</gene>
<protein>
    <recommendedName>
        <fullName evidence="4">Peptide ABC transporter substrate-binding protein</fullName>
    </recommendedName>
</protein>
<evidence type="ECO:0008006" key="4">
    <source>
        <dbReference type="Google" id="ProtNLM"/>
    </source>
</evidence>
<evidence type="ECO:0000256" key="1">
    <source>
        <dbReference type="SAM" id="SignalP"/>
    </source>
</evidence>
<comment type="caution">
    <text evidence="2">The sequence shown here is derived from an EMBL/GenBank/DDBJ whole genome shotgun (WGS) entry which is preliminary data.</text>
</comment>
<evidence type="ECO:0000313" key="3">
    <source>
        <dbReference type="Proteomes" id="UP001210231"/>
    </source>
</evidence>
<organism evidence="2 3">
    <name type="scientific">Polluticaenibacter yanchengensis</name>
    <dbReference type="NCBI Taxonomy" id="3014562"/>
    <lineage>
        <taxon>Bacteria</taxon>
        <taxon>Pseudomonadati</taxon>
        <taxon>Bacteroidota</taxon>
        <taxon>Chitinophagia</taxon>
        <taxon>Chitinophagales</taxon>
        <taxon>Chitinophagaceae</taxon>
        <taxon>Polluticaenibacter</taxon>
    </lineage>
</organism>
<feature type="signal peptide" evidence="1">
    <location>
        <begin position="1"/>
        <end position="24"/>
    </location>
</feature>
<sequence length="103" mass="11190">MKRLKLNLVMVAALAIAVVTMSFKAVSSSPKLEGEKWFEYTNETEDGNPSNPANYILVNGTGDMPPSCPSGEDEICAVLAQPQTGGQHPNLLTVIDDRLREEQ</sequence>
<keyword evidence="3" id="KW-1185">Reference proteome</keyword>
<keyword evidence="1" id="KW-0732">Signal</keyword>
<dbReference type="Proteomes" id="UP001210231">
    <property type="component" value="Unassembled WGS sequence"/>
</dbReference>